<dbReference type="EMBL" id="MT774392">
    <property type="protein sequence ID" value="QOR59709.1"/>
    <property type="molecule type" value="Genomic_DNA"/>
</dbReference>
<dbReference type="Pfam" id="PF25724">
    <property type="entry name" value="crAss_THA"/>
    <property type="match status" value="1"/>
</dbReference>
<dbReference type="SUPFAM" id="SSF74877">
    <property type="entry name" value="Major surface antigen p30, SAG1"/>
    <property type="match status" value="1"/>
</dbReference>
<keyword evidence="2" id="KW-1185">Reference proteome</keyword>
<accession>A0A7M1S1J4</accession>
<protein>
    <submittedName>
        <fullName evidence="1">Uncharacterized protein</fullName>
    </submittedName>
</protein>
<reference evidence="1 2" key="1">
    <citation type="submission" date="2020-07" db="EMBL/GenBank/DDBJ databases">
        <title>Taxonomic proposal: Crassvirales, a new order of highly abundant and diverse bacterial viruses.</title>
        <authorList>
            <person name="Shkoporov A.N."/>
            <person name="Stockdale S.R."/>
            <person name="Guerin E."/>
            <person name="Ross R.P."/>
            <person name="Hill C."/>
        </authorList>
    </citation>
    <scope>NUCLEOTIDE SEQUENCE [LARGE SCALE GENOMIC DNA]</scope>
</reference>
<evidence type="ECO:0000313" key="1">
    <source>
        <dbReference type="EMBL" id="QOR59709.1"/>
    </source>
</evidence>
<name>A0A7M1S1J4_9CAUD</name>
<proteinExistence type="predicted"/>
<dbReference type="InterPro" id="IPR036755">
    <property type="entry name" value="SRS_dom_sf"/>
</dbReference>
<sequence>MKFNELYVNPEGTLLVIEVQCTDTEGIYPKQVVIDNQDTYTEGMPSSSPIYQSINSDQSKVFRLEIPKESLDISDNLLFVYCRSDKDDIIMCPVCNFFRIYQSFMPSVKTIGTSCCCPPKVFIDCILRFKAFELSIKAGNYLQAIQFWNKFFRNKELKNLFGNGCCK</sequence>
<dbReference type="RefSeq" id="YP_010111867.1">
    <property type="nucleotide sequence ID" value="NC_055885.1"/>
</dbReference>
<evidence type="ECO:0000313" key="2">
    <source>
        <dbReference type="Proteomes" id="UP000594055"/>
    </source>
</evidence>
<dbReference type="Proteomes" id="UP000594055">
    <property type="component" value="Segment"/>
</dbReference>
<dbReference type="GeneID" id="65130319"/>
<dbReference type="InterPro" id="IPR057876">
    <property type="entry name" value="crAss_THA"/>
</dbReference>
<dbReference type="KEGG" id="vg:65130319"/>
<organism evidence="1 2">
    <name type="scientific">uncultured phage cr128_1</name>
    <dbReference type="NCBI Taxonomy" id="2772076"/>
    <lineage>
        <taxon>Viruses</taxon>
        <taxon>Duplodnaviria</taxon>
        <taxon>Heunggongvirae</taxon>
        <taxon>Uroviricota</taxon>
        <taxon>Caudoviricetes</taxon>
        <taxon>Crassvirales</taxon>
        <taxon>Steigviridae</taxon>
        <taxon>Asinivirinae</taxon>
        <taxon>Mahlunavirus</taxon>
        <taxon>Mahlunavirus rarus</taxon>
    </lineage>
</organism>